<protein>
    <submittedName>
        <fullName evidence="1">Protein kinase family protein</fullName>
    </submittedName>
</protein>
<keyword evidence="2" id="KW-1185">Reference proteome</keyword>
<keyword evidence="1" id="KW-0808">Transferase</keyword>
<dbReference type="PANTHER" id="PTHR37171:SF1">
    <property type="entry name" value="SERINE_THREONINE-PROTEIN KINASE YRZF-RELATED"/>
    <property type="match status" value="1"/>
</dbReference>
<sequence length="202" mass="23514">MERAKELAGDVAFADHPSFIKITNIPEGLKLIGKGRSACVFKIRHTKLAMKIFLPEYESLAIREANIYKRLKGTGYFPELYEAGKGFLVMDYIEGKTFYDCVNEGIRINETMIDEVDQALNIARQKGLNPSDIHLRNLLLTKEGTIKVIDVVRYEQTKKCRQWDDLKLAYYKYYSRKYFPKRLPKPLLETIAVMYKKKLFTI</sequence>
<organism evidence="1 2">
    <name type="scientific">Exobacillus caeni</name>
    <dbReference type="NCBI Taxonomy" id="2574798"/>
    <lineage>
        <taxon>Bacteria</taxon>
        <taxon>Bacillati</taxon>
        <taxon>Bacillota</taxon>
        <taxon>Bacilli</taxon>
        <taxon>Bacillales</taxon>
        <taxon>Guptibacillaceae</taxon>
        <taxon>Exobacillus</taxon>
    </lineage>
</organism>
<dbReference type="InterPro" id="IPR052396">
    <property type="entry name" value="Meiotic_Drive_Suppr_Kinase"/>
</dbReference>
<dbReference type="OrthoDB" id="529320at2"/>
<dbReference type="Proteomes" id="UP000308230">
    <property type="component" value="Unassembled WGS sequence"/>
</dbReference>
<dbReference type="Gene3D" id="1.10.510.10">
    <property type="entry name" value="Transferase(Phosphotransferase) domain 1"/>
    <property type="match status" value="1"/>
</dbReference>
<gene>
    <name evidence="1" type="ORF">FCL54_12275</name>
</gene>
<dbReference type="SUPFAM" id="SSF56112">
    <property type="entry name" value="Protein kinase-like (PK-like)"/>
    <property type="match status" value="1"/>
</dbReference>
<dbReference type="RefSeq" id="WP_138126831.1">
    <property type="nucleotide sequence ID" value="NZ_SWLG01000007.1"/>
</dbReference>
<name>A0A5R9F2H7_9BACL</name>
<proteinExistence type="predicted"/>
<reference evidence="1 2" key="1">
    <citation type="submission" date="2019-04" db="EMBL/GenBank/DDBJ databases">
        <title>Bacillus caeni sp. nov., a bacterium isolated from mangrove sediment.</title>
        <authorList>
            <person name="Huang H."/>
            <person name="Mo K."/>
            <person name="Hu Y."/>
        </authorList>
    </citation>
    <scope>NUCLEOTIDE SEQUENCE [LARGE SCALE GENOMIC DNA]</scope>
    <source>
        <strain evidence="1 2">HB172195</strain>
    </source>
</reference>
<dbReference type="GO" id="GO:0016301">
    <property type="term" value="F:kinase activity"/>
    <property type="evidence" value="ECO:0007669"/>
    <property type="project" value="UniProtKB-KW"/>
</dbReference>
<accession>A0A5R9F2H7</accession>
<dbReference type="PANTHER" id="PTHR37171">
    <property type="entry name" value="SERINE/THREONINE-PROTEIN KINASE YRZF-RELATED"/>
    <property type="match status" value="1"/>
</dbReference>
<keyword evidence="1" id="KW-0418">Kinase</keyword>
<evidence type="ECO:0000313" key="2">
    <source>
        <dbReference type="Proteomes" id="UP000308230"/>
    </source>
</evidence>
<dbReference type="EMBL" id="SWLG01000007">
    <property type="protein sequence ID" value="TLS37291.1"/>
    <property type="molecule type" value="Genomic_DNA"/>
</dbReference>
<dbReference type="AlphaFoldDB" id="A0A5R9F2H7"/>
<evidence type="ECO:0000313" key="1">
    <source>
        <dbReference type="EMBL" id="TLS37291.1"/>
    </source>
</evidence>
<dbReference type="InterPro" id="IPR011009">
    <property type="entry name" value="Kinase-like_dom_sf"/>
</dbReference>
<comment type="caution">
    <text evidence="1">The sequence shown here is derived from an EMBL/GenBank/DDBJ whole genome shotgun (WGS) entry which is preliminary data.</text>
</comment>